<reference evidence="8 9" key="1">
    <citation type="submission" date="2019-09" db="EMBL/GenBank/DDBJ databases">
        <authorList>
            <person name="Valk L.C."/>
        </authorList>
    </citation>
    <scope>NUCLEOTIDE SEQUENCE [LARGE SCALE GENOMIC DNA]</scope>
    <source>
        <strain evidence="8">GalUA</strain>
    </source>
</reference>
<dbReference type="InterPro" id="IPR041542">
    <property type="entry name" value="GH43_C2"/>
</dbReference>
<dbReference type="Pfam" id="PF04616">
    <property type="entry name" value="Glyco_hydro_43"/>
    <property type="match status" value="1"/>
</dbReference>
<keyword evidence="3 6" id="KW-0326">Glycosidase</keyword>
<feature type="site" description="Important for catalytic activity, responsible for pKa modulation of the active site Glu and correct orientation of both the proton donor and substrate" evidence="5">
    <location>
        <position position="123"/>
    </location>
</feature>
<dbReference type="OrthoDB" id="9801455at2"/>
<evidence type="ECO:0000313" key="8">
    <source>
        <dbReference type="EMBL" id="KAB1437919.1"/>
    </source>
</evidence>
<keyword evidence="2 6" id="KW-0378">Hydrolase</keyword>
<evidence type="ECO:0000256" key="5">
    <source>
        <dbReference type="PIRSR" id="PIRSR606710-2"/>
    </source>
</evidence>
<keyword evidence="9" id="KW-1185">Reference proteome</keyword>
<dbReference type="RefSeq" id="WP_151144513.1">
    <property type="nucleotide sequence ID" value="NZ_WAGX01000005.1"/>
</dbReference>
<dbReference type="AlphaFoldDB" id="A0A7V7QJS0"/>
<dbReference type="InterPro" id="IPR006710">
    <property type="entry name" value="Glyco_hydro_43"/>
</dbReference>
<dbReference type="SUPFAM" id="SSF49899">
    <property type="entry name" value="Concanavalin A-like lectins/glucanases"/>
    <property type="match status" value="1"/>
</dbReference>
<comment type="caution">
    <text evidence="8">The sequence shown here is derived from an EMBL/GenBank/DDBJ whole genome shotgun (WGS) entry which is preliminary data.</text>
</comment>
<dbReference type="GO" id="GO:0005975">
    <property type="term" value="P:carbohydrate metabolic process"/>
    <property type="evidence" value="ECO:0007669"/>
    <property type="project" value="InterPro"/>
</dbReference>
<reference evidence="8 9" key="2">
    <citation type="submission" date="2020-02" db="EMBL/GenBank/DDBJ databases">
        <title>Candidatus Galacturonibacter soehngenii shows hetero-acetogenic catabolism of galacturonic acid but lacks a canonical carbon monoxide dehydrogenase/acetyl-CoA synthase complex.</title>
        <authorList>
            <person name="Diender M."/>
            <person name="Stouten G.R."/>
            <person name="Petersen J.F."/>
            <person name="Nielsen P.H."/>
            <person name="Dueholm M.S."/>
            <person name="Pronk J.T."/>
            <person name="Van Loosdrecht M.C.M."/>
        </authorList>
    </citation>
    <scope>NUCLEOTIDE SEQUENCE [LARGE SCALE GENOMIC DNA]</scope>
    <source>
        <strain evidence="8">GalUA</strain>
    </source>
</reference>
<dbReference type="CDD" id="cd09001">
    <property type="entry name" value="GH43_FsAxh1-like"/>
    <property type="match status" value="1"/>
</dbReference>
<organism evidence="8 9">
    <name type="scientific">Candidatus Galacturonatibacter soehngenii</name>
    <dbReference type="NCBI Taxonomy" id="2307010"/>
    <lineage>
        <taxon>Bacteria</taxon>
        <taxon>Bacillati</taxon>
        <taxon>Bacillota</taxon>
        <taxon>Clostridia</taxon>
        <taxon>Lachnospirales</taxon>
        <taxon>Lachnospiraceae</taxon>
        <taxon>Candidatus Galacturonatibacter</taxon>
    </lineage>
</organism>
<evidence type="ECO:0000256" key="4">
    <source>
        <dbReference type="PIRSR" id="PIRSR606710-1"/>
    </source>
</evidence>
<dbReference type="InterPro" id="IPR051795">
    <property type="entry name" value="Glycosyl_Hydrlase_43"/>
</dbReference>
<evidence type="ECO:0000256" key="3">
    <source>
        <dbReference type="ARBA" id="ARBA00023295"/>
    </source>
</evidence>
<dbReference type="PANTHER" id="PTHR42812:SF15">
    <property type="entry name" value="HYDROLASE, PUTATIVE (AFU_ORTHOLOGUE AFUA_2G00930)-RELATED"/>
    <property type="match status" value="1"/>
</dbReference>
<feature type="domain" description="Beta-xylosidase C-terminal Concanavalin A-like" evidence="7">
    <location>
        <begin position="317"/>
        <end position="509"/>
    </location>
</feature>
<accession>A0A7V7QJS0</accession>
<dbReference type="SUPFAM" id="SSF75005">
    <property type="entry name" value="Arabinanase/levansucrase/invertase"/>
    <property type="match status" value="1"/>
</dbReference>
<dbReference type="GO" id="GO:0004553">
    <property type="term" value="F:hydrolase activity, hydrolyzing O-glycosyl compounds"/>
    <property type="evidence" value="ECO:0007669"/>
    <property type="project" value="InterPro"/>
</dbReference>
<protein>
    <submittedName>
        <fullName evidence="8">Glycosyl hydrolase 43 family protein</fullName>
    </submittedName>
</protein>
<evidence type="ECO:0000313" key="9">
    <source>
        <dbReference type="Proteomes" id="UP000461768"/>
    </source>
</evidence>
<dbReference type="Gene3D" id="2.115.10.20">
    <property type="entry name" value="Glycosyl hydrolase domain, family 43"/>
    <property type="match status" value="1"/>
</dbReference>
<proteinExistence type="inferred from homology"/>
<comment type="similarity">
    <text evidence="1 6">Belongs to the glycosyl hydrolase 43 family.</text>
</comment>
<evidence type="ECO:0000256" key="6">
    <source>
        <dbReference type="RuleBase" id="RU361187"/>
    </source>
</evidence>
<dbReference type="PANTHER" id="PTHR42812">
    <property type="entry name" value="BETA-XYLOSIDASE"/>
    <property type="match status" value="1"/>
</dbReference>
<gene>
    <name evidence="8" type="ORF">F7O84_10050</name>
</gene>
<dbReference type="EMBL" id="WAGX01000005">
    <property type="protein sequence ID" value="KAB1437919.1"/>
    <property type="molecule type" value="Genomic_DNA"/>
</dbReference>
<feature type="active site" description="Proton donor" evidence="4">
    <location>
        <position position="176"/>
    </location>
</feature>
<dbReference type="Pfam" id="PF17851">
    <property type="entry name" value="GH43_C2"/>
    <property type="match status" value="1"/>
</dbReference>
<sequence>MNQNGIYRMDYPDPDVIRVKNTYYMVTTTMHFMPGCEILSSYDLLHWEHVCYVYETLDSTPSQRLEGENHIYGKGMWAASLRFHKDTFYVLFVANDTRKTYLYQTKNILGTWDKSYVSGFYHDASLLFDSDDKVYLVYGNKEIWLTELEKDLSGPKENGLHRMILNDENNEILGYEGAHVYKIFDRYYVFLIHSDAHKWKRIQACFVADHLEGEFQGGDIFDYDASYLNQGIAQGGIVDTPSGDWYAMLFQDKGAIGRVPVLIQVTWKDAYPVFHTSALDIPTLLSQSTKPFHHYKRLTASDDFRWEETSANTLKPKYVWQWNHEPNNNLWDIDAIKGCLFIRTDKICKNLWQAVNTLTQRMRYPACEAYVTVNARKLKEGDFAGISAFIGNYAMIAITKEKDKYFVCMHGKQTEENTLQPETNINFTPVEYARIPITDEEVTLMVRVDFTNQKDSAEFFYESKGYFRKLGVTHSLYFRLDHFTGCRFGLFCYSTKQTGGQAEFMNFVYV</sequence>
<evidence type="ECO:0000259" key="7">
    <source>
        <dbReference type="Pfam" id="PF17851"/>
    </source>
</evidence>
<name>A0A7V7QJS0_9FIRM</name>
<dbReference type="Proteomes" id="UP000461768">
    <property type="component" value="Unassembled WGS sequence"/>
</dbReference>
<evidence type="ECO:0000256" key="1">
    <source>
        <dbReference type="ARBA" id="ARBA00009865"/>
    </source>
</evidence>
<feature type="active site" description="Proton acceptor" evidence="4">
    <location>
        <position position="13"/>
    </location>
</feature>
<evidence type="ECO:0000256" key="2">
    <source>
        <dbReference type="ARBA" id="ARBA00022801"/>
    </source>
</evidence>
<dbReference type="InterPro" id="IPR023296">
    <property type="entry name" value="Glyco_hydro_beta-prop_sf"/>
</dbReference>
<dbReference type="Gene3D" id="2.60.120.200">
    <property type="match status" value="1"/>
</dbReference>
<dbReference type="InterPro" id="IPR013320">
    <property type="entry name" value="ConA-like_dom_sf"/>
</dbReference>